<feature type="domain" description="Beta-lactamase-related" evidence="2">
    <location>
        <begin position="28"/>
        <end position="378"/>
    </location>
</feature>
<keyword evidence="1" id="KW-0732">Signal</keyword>
<proteinExistence type="predicted"/>
<dbReference type="InterPro" id="IPR012338">
    <property type="entry name" value="Beta-lactam/transpept-like"/>
</dbReference>
<dbReference type="RefSeq" id="WP_229159963.1">
    <property type="nucleotide sequence ID" value="NZ_JAJEWP010000002.1"/>
</dbReference>
<gene>
    <name evidence="3" type="ORF">LJ739_09815</name>
</gene>
<dbReference type="SUPFAM" id="SSF56601">
    <property type="entry name" value="beta-lactamase/transpeptidase-like"/>
    <property type="match status" value="1"/>
</dbReference>
<feature type="signal peptide" evidence="1">
    <location>
        <begin position="1"/>
        <end position="21"/>
    </location>
</feature>
<keyword evidence="4" id="KW-1185">Reference proteome</keyword>
<sequence length="411" mass="45422">MCRLRQTLLGLTALFSVPVLATTSLSSEIDHFLDQHDLPGMVLWVQHDGEVVHFDAHGEVNTEANTAMTREHLFRIFSMTKPITAVAVMQLAEQGRIKLDEDIRTYLPKFDPFEVDGTAQTVTVHQLLSHTAGFDYGGGFDSWAGLRYLLANPLSRGNTLDELVDDVSGIELFFAPGTRWRYSIASDIQGALVEKVSGLPFDEYLRRHVLTPLAMHDTGFVVAPEDTHRLVDAYEHEVSTFEEAKTFSADNIAFIEAGEDSDYLDKPTLMSGGGGLVSTAQDYAHFVTMLASGGRFNGQQILSEASVDALLTSYTTGLDTQFLPRVYPDAGFGYGLGVQEKDTPWRAKGSFFWAGQGGTLFWSDPKRKVQVVAMMQVEDGWIALEQWLLPRIDRLIQPSQSNPALPVSGQP</sequence>
<dbReference type="Pfam" id="PF00144">
    <property type="entry name" value="Beta-lactamase"/>
    <property type="match status" value="1"/>
</dbReference>
<reference evidence="3 4" key="1">
    <citation type="submission" date="2021-10" db="EMBL/GenBank/DDBJ databases">
        <title>Draft genome of Aestuariibacter halophilus JC2043.</title>
        <authorList>
            <person name="Emsley S.A."/>
            <person name="Pfannmuller K.M."/>
            <person name="Ushijima B."/>
            <person name="Saw J.H."/>
            <person name="Videau P."/>
        </authorList>
    </citation>
    <scope>NUCLEOTIDE SEQUENCE [LARGE SCALE GENOMIC DNA]</scope>
    <source>
        <strain evidence="3 4">JC2043</strain>
    </source>
</reference>
<evidence type="ECO:0000313" key="3">
    <source>
        <dbReference type="EMBL" id="MCC2616536.1"/>
    </source>
</evidence>
<dbReference type="PANTHER" id="PTHR43283">
    <property type="entry name" value="BETA-LACTAMASE-RELATED"/>
    <property type="match status" value="1"/>
</dbReference>
<dbReference type="Gene3D" id="3.40.710.10">
    <property type="entry name" value="DD-peptidase/beta-lactamase superfamily"/>
    <property type="match status" value="1"/>
</dbReference>
<protein>
    <submittedName>
        <fullName evidence="3">Beta-lactamase family protein</fullName>
    </submittedName>
</protein>
<evidence type="ECO:0000313" key="4">
    <source>
        <dbReference type="Proteomes" id="UP001520878"/>
    </source>
</evidence>
<feature type="chain" id="PRO_5046662323" evidence="1">
    <location>
        <begin position="22"/>
        <end position="411"/>
    </location>
</feature>
<evidence type="ECO:0000256" key="1">
    <source>
        <dbReference type="SAM" id="SignalP"/>
    </source>
</evidence>
<evidence type="ECO:0000259" key="2">
    <source>
        <dbReference type="Pfam" id="PF00144"/>
    </source>
</evidence>
<dbReference type="InterPro" id="IPR001466">
    <property type="entry name" value="Beta-lactam-related"/>
</dbReference>
<organism evidence="3 4">
    <name type="scientific">Fluctibacter halophilus</name>
    <dbReference type="NCBI Taxonomy" id="226011"/>
    <lineage>
        <taxon>Bacteria</taxon>
        <taxon>Pseudomonadati</taxon>
        <taxon>Pseudomonadota</taxon>
        <taxon>Gammaproteobacteria</taxon>
        <taxon>Alteromonadales</taxon>
        <taxon>Alteromonadaceae</taxon>
        <taxon>Fluctibacter</taxon>
    </lineage>
</organism>
<dbReference type="InterPro" id="IPR050789">
    <property type="entry name" value="Diverse_Enzym_Activities"/>
</dbReference>
<dbReference type="PANTHER" id="PTHR43283:SF3">
    <property type="entry name" value="BETA-LACTAMASE FAMILY PROTEIN (AFU_ORTHOLOGUE AFUA_5G07500)"/>
    <property type="match status" value="1"/>
</dbReference>
<name>A0ABS8G8X0_9ALTE</name>
<comment type="caution">
    <text evidence="3">The sequence shown here is derived from an EMBL/GenBank/DDBJ whole genome shotgun (WGS) entry which is preliminary data.</text>
</comment>
<dbReference type="EMBL" id="JAJEWP010000002">
    <property type="protein sequence ID" value="MCC2616536.1"/>
    <property type="molecule type" value="Genomic_DNA"/>
</dbReference>
<accession>A0ABS8G8X0</accession>
<dbReference type="Proteomes" id="UP001520878">
    <property type="component" value="Unassembled WGS sequence"/>
</dbReference>